<proteinExistence type="predicted"/>
<dbReference type="SUPFAM" id="SSF50692">
    <property type="entry name" value="ADC-like"/>
    <property type="match status" value="1"/>
</dbReference>
<keyword evidence="1" id="KW-0479">Metal-binding</keyword>
<dbReference type="AlphaFoldDB" id="X1KIX4"/>
<sequence length="164" mass="18107">MPIYVPVAEPKGKDEFYLISGKATWHQKSATQHNRYLMEDGIEGDCPYTAIYINADRAHSLGIMNGDLVEVECVGPTKKDDPCVYNEAAIGNKERARVKVTQGLHPKAAWIYFAGGHKSKSMLSKARQGITMNWLIPSSVSPYAAGLGKNYSIVKIHKIKEGVQ</sequence>
<dbReference type="EMBL" id="BARV01002565">
    <property type="protein sequence ID" value="GAH93565.1"/>
    <property type="molecule type" value="Genomic_DNA"/>
</dbReference>
<dbReference type="GO" id="GO:0016491">
    <property type="term" value="F:oxidoreductase activity"/>
    <property type="evidence" value="ECO:0007669"/>
    <property type="project" value="UniProtKB-KW"/>
</dbReference>
<keyword evidence="3" id="KW-0732">Signal</keyword>
<evidence type="ECO:0000256" key="3">
    <source>
        <dbReference type="ARBA" id="ARBA00022729"/>
    </source>
</evidence>
<keyword evidence="1" id="KW-0411">Iron-sulfur</keyword>
<keyword evidence="1" id="KW-0408">Iron</keyword>
<evidence type="ECO:0000313" key="5">
    <source>
        <dbReference type="EMBL" id="GAH93565.1"/>
    </source>
</evidence>
<evidence type="ECO:0000256" key="4">
    <source>
        <dbReference type="ARBA" id="ARBA00023002"/>
    </source>
</evidence>
<organism evidence="5">
    <name type="scientific">marine sediment metagenome</name>
    <dbReference type="NCBI Taxonomy" id="412755"/>
    <lineage>
        <taxon>unclassified sequences</taxon>
        <taxon>metagenomes</taxon>
        <taxon>ecological metagenomes</taxon>
    </lineage>
</organism>
<protein>
    <recommendedName>
        <fullName evidence="6">Molybdopterin dinucleotide-binding domain-containing protein</fullName>
    </recommendedName>
</protein>
<keyword evidence="1" id="KW-0004">4Fe-4S</keyword>
<gene>
    <name evidence="5" type="ORF">S06H3_06567</name>
</gene>
<evidence type="ECO:0000256" key="1">
    <source>
        <dbReference type="ARBA" id="ARBA00022485"/>
    </source>
</evidence>
<accession>X1KIX4</accession>
<name>X1KIX4_9ZZZZ</name>
<dbReference type="Gene3D" id="2.40.40.20">
    <property type="match status" value="1"/>
</dbReference>
<dbReference type="InterPro" id="IPR050612">
    <property type="entry name" value="Prok_Mopterin_Oxidored"/>
</dbReference>
<dbReference type="PANTHER" id="PTHR43742">
    <property type="entry name" value="TRIMETHYLAMINE-N-OXIDE REDUCTASE"/>
    <property type="match status" value="1"/>
</dbReference>
<dbReference type="InterPro" id="IPR009010">
    <property type="entry name" value="Asp_de-COase-like_dom_sf"/>
</dbReference>
<keyword evidence="2" id="KW-0500">Molybdenum</keyword>
<reference evidence="5" key="1">
    <citation type="journal article" date="2014" name="Front. Microbiol.">
        <title>High frequency of phylogenetically diverse reductive dehalogenase-homologous genes in deep subseafloor sedimentary metagenomes.</title>
        <authorList>
            <person name="Kawai M."/>
            <person name="Futagami T."/>
            <person name="Toyoda A."/>
            <person name="Takaki Y."/>
            <person name="Nishi S."/>
            <person name="Hori S."/>
            <person name="Arai W."/>
            <person name="Tsubouchi T."/>
            <person name="Morono Y."/>
            <person name="Uchiyama I."/>
            <person name="Ito T."/>
            <person name="Fujiyama A."/>
            <person name="Inagaki F."/>
            <person name="Takami H."/>
        </authorList>
    </citation>
    <scope>NUCLEOTIDE SEQUENCE</scope>
    <source>
        <strain evidence="5">Expedition CK06-06</strain>
    </source>
</reference>
<evidence type="ECO:0008006" key="6">
    <source>
        <dbReference type="Google" id="ProtNLM"/>
    </source>
</evidence>
<dbReference type="GO" id="GO:0051539">
    <property type="term" value="F:4 iron, 4 sulfur cluster binding"/>
    <property type="evidence" value="ECO:0007669"/>
    <property type="project" value="UniProtKB-KW"/>
</dbReference>
<dbReference type="PANTHER" id="PTHR43742:SF9">
    <property type="entry name" value="TETRATHIONATE REDUCTASE SUBUNIT A"/>
    <property type="match status" value="1"/>
</dbReference>
<evidence type="ECO:0000256" key="2">
    <source>
        <dbReference type="ARBA" id="ARBA00022505"/>
    </source>
</evidence>
<comment type="caution">
    <text evidence="5">The sequence shown here is derived from an EMBL/GenBank/DDBJ whole genome shotgun (WGS) entry which is preliminary data.</text>
</comment>
<keyword evidence="4" id="KW-0560">Oxidoreductase</keyword>